<protein>
    <submittedName>
        <fullName evidence="1">Glycopeptide resistance accessory protein VanW</fullName>
    </submittedName>
</protein>
<evidence type="ECO:0000313" key="1">
    <source>
        <dbReference type="EMBL" id="MCQ1530500.1"/>
    </source>
</evidence>
<dbReference type="PANTHER" id="PTHR35788">
    <property type="entry name" value="EXPORTED PROTEIN-RELATED"/>
    <property type="match status" value="1"/>
</dbReference>
<dbReference type="InterPro" id="IPR007391">
    <property type="entry name" value="Vancomycin_resist_VanW"/>
</dbReference>
<name>A0ABT1NGW1_9FIRM</name>
<dbReference type="EMBL" id="JAJEKE010000012">
    <property type="protein sequence ID" value="MCQ1530500.1"/>
    <property type="molecule type" value="Genomic_DNA"/>
</dbReference>
<dbReference type="RefSeq" id="WP_255228024.1">
    <property type="nucleotide sequence ID" value="NZ_JAJEKE010000012.1"/>
</dbReference>
<dbReference type="Proteomes" id="UP001651880">
    <property type="component" value="Unassembled WGS sequence"/>
</dbReference>
<proteinExistence type="predicted"/>
<evidence type="ECO:0000313" key="2">
    <source>
        <dbReference type="Proteomes" id="UP001651880"/>
    </source>
</evidence>
<sequence>MKRKRITQLFPFLLPIRRTQREIIFYAKMYFDRNRYAKTKAPELLPFCIYETKSKLLNENTGFDMRYQENKVFNLKLAAKTLNGLLIKPGETFSFWQTVRNADKHTPYKDGLVLKNGKLCVSNGGGLCQMSNLLFWVFLHSPLAVVERHTHKVKDFPTMRDEEPEGVDATISEGWLDLKVKNETDMTFQIGIAFDDTHIIGSLFTDKDSSFVYEIEGKDLSYSRENGRIYEKISIYRREMAAGTQVILSERLLYKNLCEIGYRLPDNTSIVERGEKCYE</sequence>
<dbReference type="NCBIfam" id="NF033128">
    <property type="entry name" value="vanW-gen"/>
    <property type="match status" value="1"/>
</dbReference>
<keyword evidence="2" id="KW-1185">Reference proteome</keyword>
<organism evidence="1 2">
    <name type="scientific">Lutispora saccharofermentans</name>
    <dbReference type="NCBI Taxonomy" id="3024236"/>
    <lineage>
        <taxon>Bacteria</taxon>
        <taxon>Bacillati</taxon>
        <taxon>Bacillota</taxon>
        <taxon>Clostridia</taxon>
        <taxon>Lutisporales</taxon>
        <taxon>Lutisporaceae</taxon>
        <taxon>Lutispora</taxon>
    </lineage>
</organism>
<accession>A0ABT1NGW1</accession>
<dbReference type="Pfam" id="PF04294">
    <property type="entry name" value="VanW"/>
    <property type="match status" value="1"/>
</dbReference>
<dbReference type="InterPro" id="IPR052913">
    <property type="entry name" value="Glycopeptide_resist_protein"/>
</dbReference>
<comment type="caution">
    <text evidence="1">The sequence shown here is derived from an EMBL/GenBank/DDBJ whole genome shotgun (WGS) entry which is preliminary data.</text>
</comment>
<dbReference type="PANTHER" id="PTHR35788:SF1">
    <property type="entry name" value="EXPORTED PROTEIN"/>
    <property type="match status" value="1"/>
</dbReference>
<gene>
    <name evidence="1" type="primary">vanW</name>
    <name evidence="1" type="ORF">LJD61_13195</name>
</gene>
<reference evidence="1 2" key="1">
    <citation type="submission" date="2021-10" db="EMBL/GenBank/DDBJ databases">
        <title>Lutispora strain m25 sp. nov., a thermophilic, non-spore-forming bacterium isolated from a lab-scale methanogenic bioreactor digesting anaerobic sludge.</title>
        <authorList>
            <person name="El Houari A."/>
            <person name="Mcdonald J."/>
        </authorList>
    </citation>
    <scope>NUCLEOTIDE SEQUENCE [LARGE SCALE GENOMIC DNA]</scope>
    <source>
        <strain evidence="2">m25</strain>
    </source>
</reference>